<keyword evidence="2" id="KW-0436">Ligase</keyword>
<comment type="function">
    <text evidence="2">The lipid II isoglutaminyl synthase complex catalyzes the formation of alpha-D-isoglutamine in the cell wall lipid II stem peptide. The GatD subunit catalyzes the hydrolysis of glutamine to glutamate and ammonia. The resulting ammonia molecule is channeled to the active site of MurT.</text>
</comment>
<dbReference type="AlphaFoldDB" id="A0A934KB94"/>
<comment type="similarity">
    <text evidence="2">Belongs to the CobB/CobQ family. GatD subfamily.</text>
</comment>
<keyword evidence="2" id="KW-0573">Peptidoglycan synthesis</keyword>
<dbReference type="PANTHER" id="PTHR21343">
    <property type="entry name" value="DETHIOBIOTIN SYNTHETASE"/>
    <property type="match status" value="1"/>
</dbReference>
<feature type="domain" description="CobB/CobQ-like glutamine amidotransferase" evidence="3">
    <location>
        <begin position="6"/>
        <end position="205"/>
    </location>
</feature>
<name>A0A934KB94_9BACT</name>
<keyword evidence="2" id="KW-0133">Cell shape</keyword>
<dbReference type="EMBL" id="JAEKNQ010000005">
    <property type="protein sequence ID" value="MBJ7601660.1"/>
    <property type="molecule type" value="Genomic_DNA"/>
</dbReference>
<comment type="subunit">
    <text evidence="2">Forms a heterodimer with MurT.</text>
</comment>
<dbReference type="Proteomes" id="UP000620075">
    <property type="component" value="Unassembled WGS sequence"/>
</dbReference>
<comment type="caution">
    <text evidence="4">The sequence shown here is derived from an EMBL/GenBank/DDBJ whole genome shotgun (WGS) entry which is preliminary data.</text>
</comment>
<keyword evidence="1 2" id="KW-0315">Glutamine amidotransferase</keyword>
<dbReference type="EC" id="3.5.1.2" evidence="2"/>
<dbReference type="PROSITE" id="PS51274">
    <property type="entry name" value="GATASE_COBBQ"/>
    <property type="match status" value="1"/>
</dbReference>
<sequence length="247" mass="27039">MGHRLTIGWLYSDLMNIYGDRGNIQTLIQRARWRGLEVRVLELGKGASEGIETVDVFFFGGGQDKEQELVYDDLLETKAIHLANAMQRGAAFLAVCGGYQLLGHYYQTAQGERLPGIGLLDVRTVAGGKRCIGDVVIESDAELGLQPRTLVGFENHSGRTYLGDGVRPLGRVRRGNGNNGEDGSEGAVSGNIFGTYLHGSLLPKNPHLTDLILSRALNRELEPLDDSLELAAHNWIKDRELSGSRRA</sequence>
<reference evidence="4 5" key="1">
    <citation type="submission" date="2020-10" db="EMBL/GenBank/DDBJ databases">
        <title>Ca. Dormibacterota MAGs.</title>
        <authorList>
            <person name="Montgomery K."/>
        </authorList>
    </citation>
    <scope>NUCLEOTIDE SEQUENCE [LARGE SCALE GENOMIC DNA]</scope>
    <source>
        <strain evidence="4">SC8811_S16_3</strain>
    </source>
</reference>
<evidence type="ECO:0000313" key="4">
    <source>
        <dbReference type="EMBL" id="MBJ7601660.1"/>
    </source>
</evidence>
<dbReference type="CDD" id="cd01750">
    <property type="entry name" value="GATase1_CobQ"/>
    <property type="match status" value="1"/>
</dbReference>
<feature type="active site" evidence="2">
    <location>
        <position position="198"/>
    </location>
</feature>
<dbReference type="InterPro" id="IPR033949">
    <property type="entry name" value="CobQ_GATase1"/>
</dbReference>
<accession>A0A934KB94</accession>
<gene>
    <name evidence="2" type="primary">gatD</name>
    <name evidence="4" type="ORF">JF888_00430</name>
</gene>
<feature type="binding site" evidence="2">
    <location>
        <position position="130"/>
    </location>
    <ligand>
        <name>substrate</name>
    </ligand>
</feature>
<dbReference type="HAMAP" id="MF_02213">
    <property type="entry name" value="Lipid_II_synth_GatD"/>
    <property type="match status" value="1"/>
</dbReference>
<evidence type="ECO:0000313" key="5">
    <source>
        <dbReference type="Proteomes" id="UP000620075"/>
    </source>
</evidence>
<dbReference type="PANTHER" id="PTHR21343:SF9">
    <property type="entry name" value="LIPID II ISOGLUTAMINYL SYNTHASE (GLUTAMINE-HYDROLYZING) SUBUNIT GATD"/>
    <property type="match status" value="1"/>
</dbReference>
<dbReference type="SUPFAM" id="SSF52317">
    <property type="entry name" value="Class I glutamine amidotransferase-like"/>
    <property type="match status" value="1"/>
</dbReference>
<dbReference type="InterPro" id="IPR011698">
    <property type="entry name" value="GATase_3"/>
</dbReference>
<protein>
    <recommendedName>
        <fullName evidence="2">Lipid II isoglutaminyl synthase (glutamine-hydrolyzing) subunit GatD</fullName>
        <ecNumber evidence="2">6.3.5.13</ecNumber>
    </recommendedName>
    <alternativeName>
        <fullName evidence="2">Lipid II isoglutaminyl synthase glutaminase subunit</fullName>
        <ecNumber evidence="2">3.5.1.2</ecNumber>
    </alternativeName>
</protein>
<evidence type="ECO:0000256" key="1">
    <source>
        <dbReference type="ARBA" id="ARBA00022962"/>
    </source>
</evidence>
<dbReference type="EC" id="6.3.5.13" evidence="2"/>
<dbReference type="GO" id="GO:0071555">
    <property type="term" value="P:cell wall organization"/>
    <property type="evidence" value="ECO:0007669"/>
    <property type="project" value="UniProtKB-KW"/>
</dbReference>
<dbReference type="GO" id="GO:0009252">
    <property type="term" value="P:peptidoglycan biosynthetic process"/>
    <property type="evidence" value="ECO:0007669"/>
    <property type="project" value="UniProtKB-UniRule"/>
</dbReference>
<dbReference type="GO" id="GO:0140282">
    <property type="term" value="F:carbon-nitrogen ligase activity on lipid II"/>
    <property type="evidence" value="ECO:0007669"/>
    <property type="project" value="UniProtKB-UniRule"/>
</dbReference>
<dbReference type="InterPro" id="IPR029062">
    <property type="entry name" value="Class_I_gatase-like"/>
</dbReference>
<comment type="catalytic activity">
    <reaction evidence="2">
        <text>L-glutamine + H2O = L-glutamate + NH4(+)</text>
        <dbReference type="Rhea" id="RHEA:15889"/>
        <dbReference type="ChEBI" id="CHEBI:15377"/>
        <dbReference type="ChEBI" id="CHEBI:28938"/>
        <dbReference type="ChEBI" id="CHEBI:29985"/>
        <dbReference type="ChEBI" id="CHEBI:58359"/>
        <dbReference type="EC" id="3.5.1.2"/>
    </reaction>
</comment>
<dbReference type="InterPro" id="IPR043702">
    <property type="entry name" value="Lipid_II_synth_GatD"/>
</dbReference>
<organism evidence="4 5">
    <name type="scientific">Candidatus Dormiibacter inghamiae</name>
    <dbReference type="NCBI Taxonomy" id="3127013"/>
    <lineage>
        <taxon>Bacteria</taxon>
        <taxon>Bacillati</taxon>
        <taxon>Candidatus Dormiibacterota</taxon>
        <taxon>Candidatus Dormibacteria</taxon>
        <taxon>Candidatus Dormibacterales</taxon>
        <taxon>Candidatus Dormibacteraceae</taxon>
        <taxon>Candidatus Dormiibacter</taxon>
    </lineage>
</organism>
<evidence type="ECO:0000259" key="3">
    <source>
        <dbReference type="Pfam" id="PF07685"/>
    </source>
</evidence>
<dbReference type="GO" id="GO:0008360">
    <property type="term" value="P:regulation of cell shape"/>
    <property type="evidence" value="ECO:0007669"/>
    <property type="project" value="UniProtKB-KW"/>
</dbReference>
<proteinExistence type="inferred from homology"/>
<comment type="pathway">
    <text evidence="2">Cell wall biogenesis; peptidoglycan biosynthesis.</text>
</comment>
<comment type="catalytic activity">
    <reaction evidence="2">
        <text>beta-D-GlcNAc-(1-&gt;4)-Mur2Ac(oyl-L-Ala-gamma-D-Glu-L-Lys-D-Ala-D-Ala)-di-trans,octa-cis-undecaprenyl diphosphate + L-glutamine + ATP + H2O = beta-D-GlcNAc-(1-&gt;4)-Mur2Ac(oyl-L-Ala-D-isoglutaminyl-L-Lys-D-Ala-D-Ala)-di-trans,octa-cis-undecaprenyl diphosphate + L-glutamate + ADP + phosphate + H(+)</text>
        <dbReference type="Rhea" id="RHEA:57928"/>
        <dbReference type="ChEBI" id="CHEBI:15377"/>
        <dbReference type="ChEBI" id="CHEBI:15378"/>
        <dbReference type="ChEBI" id="CHEBI:29985"/>
        <dbReference type="ChEBI" id="CHEBI:30616"/>
        <dbReference type="ChEBI" id="CHEBI:43474"/>
        <dbReference type="ChEBI" id="CHEBI:58359"/>
        <dbReference type="ChEBI" id="CHEBI:60033"/>
        <dbReference type="ChEBI" id="CHEBI:62233"/>
        <dbReference type="ChEBI" id="CHEBI:456216"/>
        <dbReference type="EC" id="6.3.5.13"/>
    </reaction>
</comment>
<dbReference type="GO" id="GO:0004359">
    <property type="term" value="F:glutaminase activity"/>
    <property type="evidence" value="ECO:0007669"/>
    <property type="project" value="UniProtKB-UniRule"/>
</dbReference>
<keyword evidence="2" id="KW-0378">Hydrolase</keyword>
<feature type="active site" description="Nucleophile" evidence="2">
    <location>
        <position position="96"/>
    </location>
</feature>
<evidence type="ECO:0000256" key="2">
    <source>
        <dbReference type="HAMAP-Rule" id="MF_02213"/>
    </source>
</evidence>
<dbReference type="Gene3D" id="3.40.50.880">
    <property type="match status" value="1"/>
</dbReference>
<dbReference type="GO" id="GO:0009236">
    <property type="term" value="P:cobalamin biosynthetic process"/>
    <property type="evidence" value="ECO:0007669"/>
    <property type="project" value="InterPro"/>
</dbReference>
<dbReference type="Pfam" id="PF07685">
    <property type="entry name" value="GATase_3"/>
    <property type="match status" value="1"/>
</dbReference>
<keyword evidence="2" id="KW-0961">Cell wall biogenesis/degradation</keyword>